<evidence type="ECO:0000256" key="5">
    <source>
        <dbReference type="ARBA" id="ARBA00023136"/>
    </source>
</evidence>
<accession>A0A559IYI6</accession>
<dbReference type="InterPro" id="IPR003760">
    <property type="entry name" value="PnrA-like"/>
</dbReference>
<evidence type="ECO:0000256" key="4">
    <source>
        <dbReference type="ARBA" id="ARBA00022729"/>
    </source>
</evidence>
<evidence type="ECO:0000256" key="6">
    <source>
        <dbReference type="ARBA" id="ARBA00023288"/>
    </source>
</evidence>
<gene>
    <name evidence="9" type="ORF">FPZ44_06310</name>
</gene>
<organism evidence="9 10">
    <name type="scientific">Paenibacillus agilis</name>
    <dbReference type="NCBI Taxonomy" id="3020863"/>
    <lineage>
        <taxon>Bacteria</taxon>
        <taxon>Bacillati</taxon>
        <taxon>Bacillota</taxon>
        <taxon>Bacilli</taxon>
        <taxon>Bacillales</taxon>
        <taxon>Paenibacillaceae</taxon>
        <taxon>Paenibacillus</taxon>
    </lineage>
</organism>
<protein>
    <submittedName>
        <fullName evidence="9">BMP family ABC transporter substrate-binding protein</fullName>
    </submittedName>
</protein>
<dbReference type="RefSeq" id="WP_144988401.1">
    <property type="nucleotide sequence ID" value="NZ_VNJK01000001.1"/>
</dbReference>
<dbReference type="InterPro" id="IPR050957">
    <property type="entry name" value="BMP_lipoprotein"/>
</dbReference>
<feature type="signal peptide" evidence="7">
    <location>
        <begin position="1"/>
        <end position="25"/>
    </location>
</feature>
<keyword evidence="3" id="KW-1003">Cell membrane</keyword>
<dbReference type="EMBL" id="VNJK01000001">
    <property type="protein sequence ID" value="TVX92693.1"/>
    <property type="molecule type" value="Genomic_DNA"/>
</dbReference>
<dbReference type="Gene3D" id="3.40.50.2300">
    <property type="match status" value="2"/>
</dbReference>
<keyword evidence="6" id="KW-0449">Lipoprotein</keyword>
<evidence type="ECO:0000256" key="7">
    <source>
        <dbReference type="SAM" id="SignalP"/>
    </source>
</evidence>
<dbReference type="CDD" id="cd06354">
    <property type="entry name" value="PBP1_PrnA-like"/>
    <property type="match status" value="1"/>
</dbReference>
<feature type="chain" id="PRO_5022077001" evidence="7">
    <location>
        <begin position="26"/>
        <end position="345"/>
    </location>
</feature>
<dbReference type="PROSITE" id="PS51257">
    <property type="entry name" value="PROKAR_LIPOPROTEIN"/>
    <property type="match status" value="1"/>
</dbReference>
<name>A0A559IYI6_9BACL</name>
<dbReference type="Pfam" id="PF02608">
    <property type="entry name" value="Bmp"/>
    <property type="match status" value="1"/>
</dbReference>
<dbReference type="PANTHER" id="PTHR34296">
    <property type="entry name" value="TRANSCRIPTIONAL ACTIVATOR PROTEIN MED"/>
    <property type="match status" value="1"/>
</dbReference>
<keyword evidence="10" id="KW-1185">Reference proteome</keyword>
<proteinExistence type="inferred from homology"/>
<dbReference type="AlphaFoldDB" id="A0A559IYI6"/>
<dbReference type="SUPFAM" id="SSF53822">
    <property type="entry name" value="Periplasmic binding protein-like I"/>
    <property type="match status" value="1"/>
</dbReference>
<feature type="domain" description="ABC transporter substrate-binding protein PnrA-like" evidence="8">
    <location>
        <begin position="46"/>
        <end position="344"/>
    </location>
</feature>
<evidence type="ECO:0000256" key="3">
    <source>
        <dbReference type="ARBA" id="ARBA00022475"/>
    </source>
</evidence>
<comment type="caution">
    <text evidence="9">The sequence shown here is derived from an EMBL/GenBank/DDBJ whole genome shotgun (WGS) entry which is preliminary data.</text>
</comment>
<dbReference type="Proteomes" id="UP000318102">
    <property type="component" value="Unassembled WGS sequence"/>
</dbReference>
<keyword evidence="4 7" id="KW-0732">Signal</keyword>
<dbReference type="GO" id="GO:0005886">
    <property type="term" value="C:plasma membrane"/>
    <property type="evidence" value="ECO:0007669"/>
    <property type="project" value="UniProtKB-SubCell"/>
</dbReference>
<comment type="subcellular location">
    <subcellularLocation>
        <location evidence="1">Cell membrane</location>
        <topology evidence="1">Lipid-anchor</topology>
    </subcellularLocation>
</comment>
<evidence type="ECO:0000313" key="10">
    <source>
        <dbReference type="Proteomes" id="UP000318102"/>
    </source>
</evidence>
<sequence>MKKKGWLLMLASVMVLTLVLSGCGAKNKETDPAAGGSAPKSDLKVGLVTDLGSVNDKSFNQSAWEGLQKLRDEKGVSVKYMEPKKDAEIIPNLNQFVKGGYDLTWATGFTMMDPVKQIAGENPNAKLAIIDAEVKAPNVASVLFQEHEGSFLVGVIAGLTTKTNKLGFVGGLELPVIKRFEVGFRAGVEAVNPEAAKNLKVIYTADFSRVDKGKSAASTIYEGGADIIFHASGMTGNGVFNEAKERKQRGENVWVIGVDMDQSLTFGDDITLTSMIKRVDNAVIEISKQLEGDKFPAGKTTYMGLKENGVDIAPTSKKNVAPEVLEKVEEFRTKIINGEITVPSE</sequence>
<comment type="similarity">
    <text evidence="2">Belongs to the BMP lipoprotein family.</text>
</comment>
<reference evidence="9 10" key="1">
    <citation type="submission" date="2019-07" db="EMBL/GenBank/DDBJ databases">
        <authorList>
            <person name="Kim J."/>
        </authorList>
    </citation>
    <scope>NUCLEOTIDE SEQUENCE [LARGE SCALE GENOMIC DNA]</scope>
    <source>
        <strain evidence="9 10">N4</strain>
    </source>
</reference>
<dbReference type="OrthoDB" id="9784230at2"/>
<evidence type="ECO:0000259" key="8">
    <source>
        <dbReference type="Pfam" id="PF02608"/>
    </source>
</evidence>
<evidence type="ECO:0000256" key="2">
    <source>
        <dbReference type="ARBA" id="ARBA00008610"/>
    </source>
</evidence>
<keyword evidence="5" id="KW-0472">Membrane</keyword>
<dbReference type="PANTHER" id="PTHR34296:SF2">
    <property type="entry name" value="ABC TRANSPORTER GUANOSINE-BINDING PROTEIN NUPN"/>
    <property type="match status" value="1"/>
</dbReference>
<evidence type="ECO:0000313" key="9">
    <source>
        <dbReference type="EMBL" id="TVX92693.1"/>
    </source>
</evidence>
<dbReference type="InterPro" id="IPR028082">
    <property type="entry name" value="Peripla_BP_I"/>
</dbReference>
<evidence type="ECO:0000256" key="1">
    <source>
        <dbReference type="ARBA" id="ARBA00004193"/>
    </source>
</evidence>